<proteinExistence type="predicted"/>
<comment type="caution">
    <text evidence="1">The sequence shown here is derived from an EMBL/GenBank/DDBJ whole genome shotgun (WGS) entry which is preliminary data.</text>
</comment>
<accession>A0ACC0B4T7</accession>
<organism evidence="1 2">
    <name type="scientific">Catharanthus roseus</name>
    <name type="common">Madagascar periwinkle</name>
    <name type="synonym">Vinca rosea</name>
    <dbReference type="NCBI Taxonomy" id="4058"/>
    <lineage>
        <taxon>Eukaryota</taxon>
        <taxon>Viridiplantae</taxon>
        <taxon>Streptophyta</taxon>
        <taxon>Embryophyta</taxon>
        <taxon>Tracheophyta</taxon>
        <taxon>Spermatophyta</taxon>
        <taxon>Magnoliopsida</taxon>
        <taxon>eudicotyledons</taxon>
        <taxon>Gunneridae</taxon>
        <taxon>Pentapetalae</taxon>
        <taxon>asterids</taxon>
        <taxon>lamiids</taxon>
        <taxon>Gentianales</taxon>
        <taxon>Apocynaceae</taxon>
        <taxon>Rauvolfioideae</taxon>
        <taxon>Vinceae</taxon>
        <taxon>Catharanthinae</taxon>
        <taxon>Catharanthus</taxon>
    </lineage>
</organism>
<dbReference type="EMBL" id="CM044704">
    <property type="protein sequence ID" value="KAI5667644.1"/>
    <property type="molecule type" value="Genomic_DNA"/>
</dbReference>
<gene>
    <name evidence="1" type="ORF">M9H77_17497</name>
</gene>
<protein>
    <submittedName>
        <fullName evidence="1">Uncharacterized protein</fullName>
    </submittedName>
</protein>
<evidence type="ECO:0000313" key="1">
    <source>
        <dbReference type="EMBL" id="KAI5667644.1"/>
    </source>
</evidence>
<dbReference type="Proteomes" id="UP001060085">
    <property type="component" value="Linkage Group LG04"/>
</dbReference>
<sequence length="109" mass="12570">METKVLLFYSIIIFIDWTVWMFAVYVWSCGLFGELLRLLLPTDIPLLLKGLGFILTRPGLHRFWVYLMRALGFYEHASMSIFANTDWVYSEALARFGVQAQAVAMAVVK</sequence>
<name>A0ACC0B4T7_CATRO</name>
<reference evidence="2" key="1">
    <citation type="journal article" date="2023" name="Nat. Plants">
        <title>Single-cell RNA sequencing provides a high-resolution roadmap for understanding the multicellular compartmentation of specialized metabolism.</title>
        <authorList>
            <person name="Sun S."/>
            <person name="Shen X."/>
            <person name="Li Y."/>
            <person name="Li Y."/>
            <person name="Wang S."/>
            <person name="Li R."/>
            <person name="Zhang H."/>
            <person name="Shen G."/>
            <person name="Guo B."/>
            <person name="Wei J."/>
            <person name="Xu J."/>
            <person name="St-Pierre B."/>
            <person name="Chen S."/>
            <person name="Sun C."/>
        </authorList>
    </citation>
    <scope>NUCLEOTIDE SEQUENCE [LARGE SCALE GENOMIC DNA]</scope>
</reference>
<evidence type="ECO:0000313" key="2">
    <source>
        <dbReference type="Proteomes" id="UP001060085"/>
    </source>
</evidence>
<keyword evidence="2" id="KW-1185">Reference proteome</keyword>